<dbReference type="GO" id="GO:0016787">
    <property type="term" value="F:hydrolase activity"/>
    <property type="evidence" value="ECO:0007669"/>
    <property type="project" value="UniProtKB-KW"/>
</dbReference>
<accession>A0A7G2CJF8</accession>
<keyword evidence="2" id="KW-1185">Reference proteome</keyword>
<dbReference type="PANTHER" id="PTHR16222:SF17">
    <property type="entry name" value="SELENOPROTEIN J"/>
    <property type="match status" value="1"/>
</dbReference>
<dbReference type="Proteomes" id="UP000515908">
    <property type="component" value="Chromosome 12"/>
</dbReference>
<protein>
    <submittedName>
        <fullName evidence="1">ADP-ribosylglycohydrolase, putative</fullName>
    </submittedName>
</protein>
<sequence>MPPTVSNSPPPRIENFYQNSFKQLSNVQQKQVGLLLGAFVADGAARRFEGYTKEEVEAMQKERSRHMDSHFTAAEGAVRKEVGLEFWPVDEASQLRGHKSLATLDVASQGHSLRRHGEATNPLLQHSFSAQFFEEIVRTISHEKGDFPVETVTDKLVDISLRVAPEVFLAEHASLLHPLCALLPLPTIYPYVSDEHMRAYAAPFVEFLTEPPQALSGEEKVSFLEGDGGYTLQEAAAAERTLVERMTFSVLGVATRCLQSNPDPLRNAAFMSVPDSSAVFPPEVVEHCPRLPAEDLASIKALRISEDLLRRTTQRSPLLSSAFLPRRPVLLDAITVREGLTIVRSAASYTSGVRAAIGLGGPVCQRAMLVGALLGAKYGARHIPPGWLSATARHKVLSTFSIDVAQWAWNPPHH</sequence>
<dbReference type="EMBL" id="LR877156">
    <property type="protein sequence ID" value="CAD2218743.1"/>
    <property type="molecule type" value="Genomic_DNA"/>
</dbReference>
<reference evidence="1 2" key="1">
    <citation type="submission" date="2020-08" db="EMBL/GenBank/DDBJ databases">
        <authorList>
            <person name="Newling K."/>
            <person name="Davey J."/>
            <person name="Forrester S."/>
        </authorList>
    </citation>
    <scope>NUCLEOTIDE SEQUENCE [LARGE SCALE GENOMIC DNA]</scope>
    <source>
        <strain evidence="2">Crithidia deanei Carvalho (ATCC PRA-265)</strain>
    </source>
</reference>
<evidence type="ECO:0000313" key="2">
    <source>
        <dbReference type="Proteomes" id="UP000515908"/>
    </source>
</evidence>
<proteinExistence type="predicted"/>
<dbReference type="Gene3D" id="1.10.4080.10">
    <property type="entry name" value="ADP-ribosylation/Crystallin J1"/>
    <property type="match status" value="1"/>
</dbReference>
<dbReference type="AlphaFoldDB" id="A0A7G2CJF8"/>
<dbReference type="Pfam" id="PF03747">
    <property type="entry name" value="ADP_ribosyl_GH"/>
    <property type="match status" value="1"/>
</dbReference>
<dbReference type="InterPro" id="IPR005502">
    <property type="entry name" value="Ribosyl_crysJ1"/>
</dbReference>
<keyword evidence="1" id="KW-0378">Hydrolase</keyword>
<dbReference type="VEuPathDB" id="TriTrypDB:ADEAN_000623400"/>
<name>A0A7G2CJF8_9TRYP</name>
<organism evidence="1 2">
    <name type="scientific">Angomonas deanei</name>
    <dbReference type="NCBI Taxonomy" id="59799"/>
    <lineage>
        <taxon>Eukaryota</taxon>
        <taxon>Discoba</taxon>
        <taxon>Euglenozoa</taxon>
        <taxon>Kinetoplastea</taxon>
        <taxon>Metakinetoplastina</taxon>
        <taxon>Trypanosomatida</taxon>
        <taxon>Trypanosomatidae</taxon>
        <taxon>Strigomonadinae</taxon>
        <taxon>Angomonas</taxon>
    </lineage>
</organism>
<dbReference type="PANTHER" id="PTHR16222">
    <property type="entry name" value="ADP-RIBOSYLGLYCOHYDROLASE"/>
    <property type="match status" value="1"/>
</dbReference>
<dbReference type="SUPFAM" id="SSF101478">
    <property type="entry name" value="ADP-ribosylglycohydrolase"/>
    <property type="match status" value="1"/>
</dbReference>
<dbReference type="OrthoDB" id="410104at2759"/>
<dbReference type="InterPro" id="IPR036705">
    <property type="entry name" value="Ribosyl_crysJ1_sf"/>
</dbReference>
<evidence type="ECO:0000313" key="1">
    <source>
        <dbReference type="EMBL" id="CAD2218743.1"/>
    </source>
</evidence>
<dbReference type="InterPro" id="IPR050792">
    <property type="entry name" value="ADP-ribosylglycohydrolase"/>
</dbReference>
<gene>
    <name evidence="1" type="ORF">ADEAN_000623400</name>
</gene>